<accession>A0A7S0FPB4</accession>
<proteinExistence type="predicted"/>
<dbReference type="InterPro" id="IPR012677">
    <property type="entry name" value="Nucleotide-bd_a/b_plait_sf"/>
</dbReference>
<dbReference type="Gene3D" id="3.30.70.330">
    <property type="match status" value="1"/>
</dbReference>
<protein>
    <recommendedName>
        <fullName evidence="3">RRM domain-containing protein</fullName>
    </recommendedName>
</protein>
<dbReference type="EMBL" id="HBEG01033761">
    <property type="protein sequence ID" value="CAD8371940.1"/>
    <property type="molecule type" value="Transcribed_RNA"/>
</dbReference>
<feature type="region of interest" description="Disordered" evidence="2">
    <location>
        <begin position="1"/>
        <end position="29"/>
    </location>
</feature>
<dbReference type="InterPro" id="IPR035979">
    <property type="entry name" value="RBD_domain_sf"/>
</dbReference>
<dbReference type="AlphaFoldDB" id="A0A7S0FPB4"/>
<dbReference type="GO" id="GO:0003723">
    <property type="term" value="F:RNA binding"/>
    <property type="evidence" value="ECO:0007669"/>
    <property type="project" value="UniProtKB-UniRule"/>
</dbReference>
<feature type="domain" description="RRM" evidence="3">
    <location>
        <begin position="44"/>
        <end position="128"/>
    </location>
</feature>
<organism evidence="4">
    <name type="scientific">Pyrodinium bahamense</name>
    <dbReference type="NCBI Taxonomy" id="73915"/>
    <lineage>
        <taxon>Eukaryota</taxon>
        <taxon>Sar</taxon>
        <taxon>Alveolata</taxon>
        <taxon>Dinophyceae</taxon>
        <taxon>Gonyaulacales</taxon>
        <taxon>Pyrocystaceae</taxon>
        <taxon>Pyrodinium</taxon>
    </lineage>
</organism>
<keyword evidence="1" id="KW-0694">RNA-binding</keyword>
<gene>
    <name evidence="4" type="ORF">PBAH0796_LOCUS20615</name>
</gene>
<dbReference type="Pfam" id="PF04059">
    <property type="entry name" value="RRM_2"/>
    <property type="match status" value="1"/>
</dbReference>
<dbReference type="InterPro" id="IPR000504">
    <property type="entry name" value="RRM_dom"/>
</dbReference>
<evidence type="ECO:0000313" key="4">
    <source>
        <dbReference type="EMBL" id="CAD8371940.1"/>
    </source>
</evidence>
<name>A0A7S0FPB4_9DINO</name>
<dbReference type="PROSITE" id="PS50102">
    <property type="entry name" value="RRM"/>
    <property type="match status" value="1"/>
</dbReference>
<evidence type="ECO:0000256" key="2">
    <source>
        <dbReference type="SAM" id="MobiDB-lite"/>
    </source>
</evidence>
<sequence>MHARRYMMNELPTPAVHEERGKRKGPRRRRDFSKDICACEAPITTVMIRNVPCRITQARVAEVLDGLGYARKCDLLFLPNRPNAEAASHLGYGFVNFKRASDAESFTRAIEGYRFKGTTSTKVCAAQPAHVQGFDNTLKLLRGLKRNSTGSFLCSL</sequence>
<dbReference type="InterPro" id="IPR007201">
    <property type="entry name" value="Mei2-like_Rrm_C"/>
</dbReference>
<dbReference type="SUPFAM" id="SSF54928">
    <property type="entry name" value="RNA-binding domain, RBD"/>
    <property type="match status" value="1"/>
</dbReference>
<evidence type="ECO:0000259" key="3">
    <source>
        <dbReference type="PROSITE" id="PS50102"/>
    </source>
</evidence>
<evidence type="ECO:0000256" key="1">
    <source>
        <dbReference type="PROSITE-ProRule" id="PRU00176"/>
    </source>
</evidence>
<reference evidence="4" key="1">
    <citation type="submission" date="2021-01" db="EMBL/GenBank/DDBJ databases">
        <authorList>
            <person name="Corre E."/>
            <person name="Pelletier E."/>
            <person name="Niang G."/>
            <person name="Scheremetjew M."/>
            <person name="Finn R."/>
            <person name="Kale V."/>
            <person name="Holt S."/>
            <person name="Cochrane G."/>
            <person name="Meng A."/>
            <person name="Brown T."/>
            <person name="Cohen L."/>
        </authorList>
    </citation>
    <scope>NUCLEOTIDE SEQUENCE</scope>
    <source>
        <strain evidence="4">Pbaha01</strain>
    </source>
</reference>